<gene>
    <name evidence="2" type="ORF">GCM10008023_40050</name>
</gene>
<dbReference type="Pfam" id="PF04120">
    <property type="entry name" value="Iron_permease"/>
    <property type="match status" value="1"/>
</dbReference>
<evidence type="ECO:0000313" key="3">
    <source>
        <dbReference type="Proteomes" id="UP000652430"/>
    </source>
</evidence>
<keyword evidence="1" id="KW-0472">Membrane</keyword>
<sequence>MLKRLNEIGSRISGQTADLAGAPLSILLVAMFCAGWFLKAGAAGENTLTLILSVASITLTQMVLNGQRRSEKALHLKMDELVIAMDGARNEVAGIESKSIEHLEALRHNSGDSA</sequence>
<evidence type="ECO:0008006" key="4">
    <source>
        <dbReference type="Google" id="ProtNLM"/>
    </source>
</evidence>
<feature type="transmembrane region" description="Helical" evidence="1">
    <location>
        <begin position="20"/>
        <end position="38"/>
    </location>
</feature>
<keyword evidence="3" id="KW-1185">Reference proteome</keyword>
<protein>
    <recommendedName>
        <fullName evidence="4">Low affinity iron permease family protein</fullName>
    </recommendedName>
</protein>
<reference evidence="3" key="1">
    <citation type="journal article" date="2019" name="Int. J. Syst. Evol. Microbiol.">
        <title>The Global Catalogue of Microorganisms (GCM) 10K type strain sequencing project: providing services to taxonomists for standard genome sequencing and annotation.</title>
        <authorList>
            <consortium name="The Broad Institute Genomics Platform"/>
            <consortium name="The Broad Institute Genome Sequencing Center for Infectious Disease"/>
            <person name="Wu L."/>
            <person name="Ma J."/>
        </authorList>
    </citation>
    <scope>NUCLEOTIDE SEQUENCE [LARGE SCALE GENOMIC DNA]</scope>
    <source>
        <strain evidence="3">CGMCC 1.8957</strain>
    </source>
</reference>
<dbReference type="EMBL" id="BNAQ01000011">
    <property type="protein sequence ID" value="GHH26008.1"/>
    <property type="molecule type" value="Genomic_DNA"/>
</dbReference>
<dbReference type="RefSeq" id="WP_189677764.1">
    <property type="nucleotide sequence ID" value="NZ_BNAQ01000011.1"/>
</dbReference>
<evidence type="ECO:0000313" key="2">
    <source>
        <dbReference type="EMBL" id="GHH26008.1"/>
    </source>
</evidence>
<name>A0ABQ3LTW0_9SPHN</name>
<dbReference type="InterPro" id="IPR007251">
    <property type="entry name" value="Iron_permease_Fet4"/>
</dbReference>
<proteinExistence type="predicted"/>
<accession>A0ABQ3LTW0</accession>
<organism evidence="2 3">
    <name type="scientific">Sphingomonas glacialis</name>
    <dbReference type="NCBI Taxonomy" id="658225"/>
    <lineage>
        <taxon>Bacteria</taxon>
        <taxon>Pseudomonadati</taxon>
        <taxon>Pseudomonadota</taxon>
        <taxon>Alphaproteobacteria</taxon>
        <taxon>Sphingomonadales</taxon>
        <taxon>Sphingomonadaceae</taxon>
        <taxon>Sphingomonas</taxon>
    </lineage>
</organism>
<keyword evidence="1" id="KW-1133">Transmembrane helix</keyword>
<evidence type="ECO:0000256" key="1">
    <source>
        <dbReference type="SAM" id="Phobius"/>
    </source>
</evidence>
<feature type="transmembrane region" description="Helical" evidence="1">
    <location>
        <begin position="50"/>
        <end position="67"/>
    </location>
</feature>
<comment type="caution">
    <text evidence="2">The sequence shown here is derived from an EMBL/GenBank/DDBJ whole genome shotgun (WGS) entry which is preliminary data.</text>
</comment>
<keyword evidence="1" id="KW-0812">Transmembrane</keyword>
<dbReference type="Proteomes" id="UP000652430">
    <property type="component" value="Unassembled WGS sequence"/>
</dbReference>